<name>Q2FA91_RHCM6</name>
<dbReference type="Proteomes" id="UP000115582">
    <property type="component" value="Segment"/>
</dbReference>
<organism evidence="1 2">
    <name type="scientific">Rhesus cytomegalovirus (strain 68-1)</name>
    <name type="common">RhCMV</name>
    <dbReference type="NCBI Taxonomy" id="47929"/>
    <lineage>
        <taxon>Viruses</taxon>
        <taxon>Duplodnaviria</taxon>
        <taxon>Heunggongvirae</taxon>
        <taxon>Peploviricota</taxon>
        <taxon>Herviviricetes</taxon>
        <taxon>Herpesvirales</taxon>
        <taxon>Orthoherpesviridae</taxon>
        <taxon>Betaherpesvirinae</taxon>
        <taxon>Cytomegalovirus</taxon>
        <taxon>Cytomegalovirus macacinebeta3</taxon>
    </lineage>
</organism>
<accession>Q2FA91</accession>
<dbReference type="EMBL" id="DQ120516">
    <property type="protein sequence ID" value="AAZ80724.1"/>
    <property type="molecule type" value="Genomic_DNA"/>
</dbReference>
<sequence>MHSTGLHLGFCHINLGVISVQQLLTETPAVRLSGLSFSVPRVNIFQIVHAVFIEVKTKILPVVIFLFVFFHLKTLVITTYDLNIVLVHVVKVVLHSRDGWRRRRLKRGSWQRGHLERGRLGRLWRGHFLLCNSSSRHLLRWHLLFMLLLLRRRRRRLWLLLRRGGWWRRRWWWRQILRVEESSATARRSTFVTIFMWTTAIYKVATKYTRVPDSERIPAVPRSNHVCPKTVRATQPAILTNEIPGDSMIESGKV</sequence>
<reference evidence="1 2" key="1">
    <citation type="journal article" date="2006" name="J. Virol.">
        <title>Genomic sequence of rhesus cytomegalovirus 180.92: insights into the coding potential of rhesus cytomegalovirus.</title>
        <authorList>
            <person name="Rivailler P."/>
            <person name="Kaur A."/>
            <person name="Johnson R.P."/>
            <person name="Wang F."/>
        </authorList>
    </citation>
    <scope>NUCLEOTIDE SEQUENCE [LARGE SCALE GENOMIC DNA]</scope>
    <source>
        <strain evidence="1">CMV 180.92</strain>
    </source>
</reference>
<organismHost>
    <name type="scientific">Macaca mulatta</name>
    <name type="common">Rhesus macaque</name>
    <dbReference type="NCBI Taxonomy" id="9544"/>
</organismHost>
<protein>
    <submittedName>
        <fullName evidence="1">Rh205</fullName>
    </submittedName>
</protein>
<proteinExistence type="predicted"/>
<evidence type="ECO:0000313" key="2">
    <source>
        <dbReference type="Proteomes" id="UP000115582"/>
    </source>
</evidence>
<evidence type="ECO:0000313" key="1">
    <source>
        <dbReference type="EMBL" id="AAZ80724.1"/>
    </source>
</evidence>